<sequence length="65" mass="7940">MEKVKEACIAMKNGIMLLFLLNKNYSFLFIKYYKWYKKKFDIYPTLVYYVLDNQQIISKLMIEVV</sequence>
<gene>
    <name evidence="2" type="ORF">CSCA_0388</name>
</gene>
<keyword evidence="1" id="KW-1133">Transmembrane helix</keyword>
<evidence type="ECO:0000313" key="3">
    <source>
        <dbReference type="Proteomes" id="UP000033115"/>
    </source>
</evidence>
<dbReference type="Proteomes" id="UP000033115">
    <property type="component" value="Chromosome"/>
</dbReference>
<keyword evidence="3" id="KW-1185">Reference proteome</keyword>
<protein>
    <submittedName>
        <fullName evidence="2">Uncharacterized protein</fullName>
    </submittedName>
</protein>
<dbReference type="KEGG" id="csq:CSCA_0388"/>
<evidence type="ECO:0000313" key="2">
    <source>
        <dbReference type="EMBL" id="AKA67513.1"/>
    </source>
</evidence>
<evidence type="ECO:0000256" key="1">
    <source>
        <dbReference type="SAM" id="Phobius"/>
    </source>
</evidence>
<accession>A0A0E3M7U5</accession>
<dbReference type="AlphaFoldDB" id="A0A0E3M7U5"/>
<keyword evidence="1" id="KW-0812">Transmembrane</keyword>
<dbReference type="EMBL" id="CP009933">
    <property type="protein sequence ID" value="AKA67513.1"/>
    <property type="molecule type" value="Genomic_DNA"/>
</dbReference>
<name>A0A0E3M7U5_CLOSL</name>
<feature type="transmembrane region" description="Helical" evidence="1">
    <location>
        <begin position="15"/>
        <end position="33"/>
    </location>
</feature>
<proteinExistence type="predicted"/>
<reference evidence="2 3" key="1">
    <citation type="journal article" date="2015" name="J. Biotechnol.">
        <title>Complete genome sequence of a malodorant-producing acetogen, Clostridium scatologenes ATCC 25775(T).</title>
        <authorList>
            <person name="Zhu Z."/>
            <person name="Guo T."/>
            <person name="Zheng H."/>
            <person name="Song T."/>
            <person name="Ouyang P."/>
            <person name="Xie J."/>
        </authorList>
    </citation>
    <scope>NUCLEOTIDE SEQUENCE [LARGE SCALE GENOMIC DNA]</scope>
    <source>
        <strain evidence="2 3">ATCC 25775</strain>
    </source>
</reference>
<keyword evidence="1" id="KW-0472">Membrane</keyword>
<dbReference type="STRING" id="1548.CSCA_0388"/>
<dbReference type="HOGENOM" id="CLU_2842118_0_0_9"/>
<organism evidence="2 3">
    <name type="scientific">Clostridium scatologenes</name>
    <dbReference type="NCBI Taxonomy" id="1548"/>
    <lineage>
        <taxon>Bacteria</taxon>
        <taxon>Bacillati</taxon>
        <taxon>Bacillota</taxon>
        <taxon>Clostridia</taxon>
        <taxon>Eubacteriales</taxon>
        <taxon>Clostridiaceae</taxon>
        <taxon>Clostridium</taxon>
    </lineage>
</organism>